<dbReference type="AlphaFoldDB" id="A0A747S5A4"/>
<comment type="caution">
    <text evidence="2">The sequence shown here is derived from an EMBL/GenBank/DDBJ whole genome shotgun (WGS) entry which is preliminary data.</text>
</comment>
<feature type="transmembrane region" description="Helical" evidence="1">
    <location>
        <begin position="12"/>
        <end position="30"/>
    </location>
</feature>
<keyword evidence="1" id="KW-1133">Transmembrane helix</keyword>
<dbReference type="EMBL" id="DAAVGJ010000001">
    <property type="protein sequence ID" value="HAF4682487.1"/>
    <property type="molecule type" value="Genomic_DNA"/>
</dbReference>
<proteinExistence type="predicted"/>
<evidence type="ECO:0000256" key="1">
    <source>
        <dbReference type="SAM" id="Phobius"/>
    </source>
</evidence>
<protein>
    <submittedName>
        <fullName evidence="2">Uncharacterized protein</fullName>
    </submittedName>
</protein>
<gene>
    <name evidence="2" type="ORF">G8N23_000024</name>
</gene>
<name>A0A747S5A4_SALER</name>
<keyword evidence="1" id="KW-0472">Membrane</keyword>
<accession>A0A747S5A4</accession>
<keyword evidence="1" id="KW-0812">Transmembrane</keyword>
<organism evidence="2">
    <name type="scientific">Salmonella enterica</name>
    <name type="common">Salmonella choleraesuis</name>
    <dbReference type="NCBI Taxonomy" id="28901"/>
    <lineage>
        <taxon>Bacteria</taxon>
        <taxon>Pseudomonadati</taxon>
        <taxon>Pseudomonadota</taxon>
        <taxon>Gammaproteobacteria</taxon>
        <taxon>Enterobacterales</taxon>
        <taxon>Enterobacteriaceae</taxon>
        <taxon>Salmonella</taxon>
    </lineage>
</organism>
<sequence length="75" mass="8797">MNALPIDLSYLLLIGSIVLAVFIVQLPLLIKDYLSKRRQRNRLNIEWQEVHITAYGHVKRSDYQKIATGNYEARR</sequence>
<reference evidence="2" key="2">
    <citation type="submission" date="2020-02" db="EMBL/GenBank/DDBJ databases">
        <authorList>
            <consortium name="NCBI Pathogen Detection Project"/>
        </authorList>
    </citation>
    <scope>NUCLEOTIDE SEQUENCE</scope>
    <source>
        <strain evidence="2">MA.CIT_D2.17</strain>
    </source>
</reference>
<reference evidence="2" key="1">
    <citation type="journal article" date="2018" name="Genome Biol.">
        <title>SKESA: strategic k-mer extension for scrupulous assemblies.</title>
        <authorList>
            <person name="Souvorov A."/>
            <person name="Agarwala R."/>
            <person name="Lipman D.J."/>
        </authorList>
    </citation>
    <scope>NUCLEOTIDE SEQUENCE</scope>
    <source>
        <strain evidence="2">MA.CIT_D2.17</strain>
    </source>
</reference>
<evidence type="ECO:0000313" key="2">
    <source>
        <dbReference type="EMBL" id="HAF4682487.1"/>
    </source>
</evidence>